<dbReference type="SUPFAM" id="SSF52113">
    <property type="entry name" value="BRCT domain"/>
    <property type="match status" value="1"/>
</dbReference>
<dbReference type="SMART" id="SM00278">
    <property type="entry name" value="HhH1"/>
    <property type="match status" value="4"/>
</dbReference>
<evidence type="ECO:0000256" key="3">
    <source>
        <dbReference type="ARBA" id="ARBA00013308"/>
    </source>
</evidence>
<dbReference type="Pfam" id="PF00533">
    <property type="entry name" value="BRCT"/>
    <property type="match status" value="1"/>
</dbReference>
<sequence>MSKASTPPSNQISQEQMLDLINTLNDYSYAYHVKDNPLVPDAEYDRCYRQLQAIEAEHPEWVQSNSPTQRVGEKPDSGFANIAHTVPMLSLDNAFDDESLSDFDQRIRKLIRESLEDDEQLAFDGSSITYCCEPKLDGLAISLRYENGQLVRGVTRGDGLSGEDITSNIKTIYSVPLRLRTETPPPVIEVRGEIYMTKEGFEKLNQQAAERGEKTFVNPRNAAAGSLRQLDPKITASRPLVMCAYSIGYVEGWDQPASHYEGLLQLGEWGFRINNLMQTVKGAQGCIEYYQMLNDKRPTLPYDIDGIVYKVDDISLQETLGFIARAPRWAIARKFPAQEEVTRILGVDFQVGRTGAITPVARLEPVFVGGVTVSNATLHNKDEISRLGVQVNDYVVIRRAGDVIPQVVQVLFERRDESQSKAVVFPDSCPVCGSDVEQVEGEAVVRCTGGLVCGAQLKESLKHFVSRKAMDIDGLGDKLIEQLVEQNLLKTPVDIFTLHEKKDTLLSMERMGQKSVENLLAAIEKSKKTQFNRFIYALGIREVGEATARALTTHFVELEALMSADQEALIKVDDVGPIVAQHVQLFFEQEQNVTTIKGLLATGIEWDTQVIESSEERPLEGKTYVVTGSLSQFSRDQVKDKLQSLGAKVSGSVSSKTDCLVAGEKAGSKLTKAQSLNVPVIDEAGVIALLQEHGAL</sequence>
<keyword evidence="18" id="KW-1185">Reference proteome</keyword>
<proteinExistence type="inferred from homology"/>
<feature type="binding site" evidence="14">
    <location>
        <position position="193"/>
    </location>
    <ligand>
        <name>NAD(+)</name>
        <dbReference type="ChEBI" id="CHEBI:57540"/>
    </ligand>
</feature>
<dbReference type="EMBL" id="FLOB01000005">
    <property type="protein sequence ID" value="SBS32844.1"/>
    <property type="molecule type" value="Genomic_DNA"/>
</dbReference>
<dbReference type="InterPro" id="IPR041663">
    <property type="entry name" value="DisA/LigA_HHH"/>
</dbReference>
<keyword evidence="6 14" id="KW-0479">Metal-binding</keyword>
<dbReference type="InterPro" id="IPR018239">
    <property type="entry name" value="DNA_ligase_AS"/>
</dbReference>
<dbReference type="FunFam" id="3.40.50.10190:FF:000054">
    <property type="entry name" value="DNA ligase"/>
    <property type="match status" value="1"/>
</dbReference>
<keyword evidence="7 14" id="KW-0227">DNA damage</keyword>
<dbReference type="InterPro" id="IPR033136">
    <property type="entry name" value="DNA_ligase_CS"/>
</dbReference>
<evidence type="ECO:0000256" key="13">
    <source>
        <dbReference type="ARBA" id="ARBA00060881"/>
    </source>
</evidence>
<protein>
    <recommendedName>
        <fullName evidence="3 14">DNA ligase</fullName>
        <ecNumber evidence="2 14">6.5.1.2</ecNumber>
    </recommendedName>
    <alternativeName>
        <fullName evidence="14">Polydeoxyribonucleotide synthase [NAD(+)]</fullName>
    </alternativeName>
</protein>
<evidence type="ECO:0000256" key="10">
    <source>
        <dbReference type="ARBA" id="ARBA00023027"/>
    </source>
</evidence>
<dbReference type="InterPro" id="IPR036420">
    <property type="entry name" value="BRCT_dom_sf"/>
</dbReference>
<dbReference type="Pfam" id="PF12826">
    <property type="entry name" value="HHH_2"/>
    <property type="match status" value="1"/>
</dbReference>
<comment type="catalytic activity">
    <reaction evidence="12 14 15">
        <text>NAD(+) + (deoxyribonucleotide)n-3'-hydroxyl + 5'-phospho-(deoxyribonucleotide)m = (deoxyribonucleotide)n+m + AMP + beta-nicotinamide D-nucleotide.</text>
        <dbReference type="EC" id="6.5.1.2"/>
    </reaction>
</comment>
<dbReference type="GO" id="GO:0006260">
    <property type="term" value="P:DNA replication"/>
    <property type="evidence" value="ECO:0007669"/>
    <property type="project" value="UniProtKB-KW"/>
</dbReference>
<dbReference type="Gene3D" id="2.40.50.140">
    <property type="entry name" value="Nucleic acid-binding proteins"/>
    <property type="match status" value="1"/>
</dbReference>
<dbReference type="Pfam" id="PF03119">
    <property type="entry name" value="DNA_ligase_ZBD"/>
    <property type="match status" value="1"/>
</dbReference>
<feature type="binding site" evidence="14">
    <location>
        <position position="432"/>
    </location>
    <ligand>
        <name>Zn(2+)</name>
        <dbReference type="ChEBI" id="CHEBI:29105"/>
    </ligand>
</feature>
<dbReference type="Pfam" id="PF03120">
    <property type="entry name" value="OB_DNA_ligase"/>
    <property type="match status" value="1"/>
</dbReference>
<dbReference type="InterPro" id="IPR001357">
    <property type="entry name" value="BRCT_dom"/>
</dbReference>
<feature type="binding site" evidence="14">
    <location>
        <position position="156"/>
    </location>
    <ligand>
        <name>NAD(+)</name>
        <dbReference type="ChEBI" id="CHEBI:57540"/>
    </ligand>
</feature>
<dbReference type="Gene3D" id="1.10.150.20">
    <property type="entry name" value="5' to 3' exonuclease, C-terminal subdomain"/>
    <property type="match status" value="2"/>
</dbReference>
<dbReference type="HAMAP" id="MF_01588">
    <property type="entry name" value="DNA_ligase_A"/>
    <property type="match status" value="1"/>
</dbReference>
<name>A0A1A8TKH7_9GAMM</name>
<dbReference type="FunFam" id="1.10.150.20:FF:000006">
    <property type="entry name" value="DNA ligase"/>
    <property type="match status" value="1"/>
</dbReference>
<dbReference type="InterPro" id="IPR013839">
    <property type="entry name" value="DNAligase_adenylation"/>
</dbReference>
<dbReference type="NCBIfam" id="TIGR00575">
    <property type="entry name" value="dnlj"/>
    <property type="match status" value="1"/>
</dbReference>
<dbReference type="InterPro" id="IPR013840">
    <property type="entry name" value="DNAligase_N"/>
</dbReference>
<dbReference type="GO" id="GO:0005829">
    <property type="term" value="C:cytosol"/>
    <property type="evidence" value="ECO:0007669"/>
    <property type="project" value="TreeGrafter"/>
</dbReference>
<feature type="binding site" evidence="14">
    <location>
        <position position="429"/>
    </location>
    <ligand>
        <name>Zn(2+)</name>
        <dbReference type="ChEBI" id="CHEBI:29105"/>
    </ligand>
</feature>
<feature type="binding site" evidence="14">
    <location>
        <position position="334"/>
    </location>
    <ligand>
        <name>NAD(+)</name>
        <dbReference type="ChEBI" id="CHEBI:57540"/>
    </ligand>
</feature>
<keyword evidence="14" id="KW-0464">Manganese</keyword>
<feature type="active site" description="N6-AMP-lysine intermediate" evidence="14">
    <location>
        <position position="135"/>
    </location>
</feature>
<dbReference type="FunFam" id="1.10.150.20:FF:000007">
    <property type="entry name" value="DNA ligase"/>
    <property type="match status" value="1"/>
</dbReference>
<dbReference type="EC" id="6.5.1.2" evidence="2 14"/>
<dbReference type="InterPro" id="IPR003583">
    <property type="entry name" value="Hlx-hairpin-Hlx_DNA-bd_motif"/>
</dbReference>
<evidence type="ECO:0000313" key="18">
    <source>
        <dbReference type="Proteomes" id="UP000092544"/>
    </source>
</evidence>
<dbReference type="GO" id="GO:0046872">
    <property type="term" value="F:metal ion binding"/>
    <property type="evidence" value="ECO:0007669"/>
    <property type="project" value="UniProtKB-KW"/>
</dbReference>
<evidence type="ECO:0000256" key="5">
    <source>
        <dbReference type="ARBA" id="ARBA00022705"/>
    </source>
</evidence>
<evidence type="ECO:0000256" key="6">
    <source>
        <dbReference type="ARBA" id="ARBA00022723"/>
    </source>
</evidence>
<keyword evidence="10 14" id="KW-0520">NAD</keyword>
<evidence type="ECO:0000256" key="1">
    <source>
        <dbReference type="ARBA" id="ARBA00004067"/>
    </source>
</evidence>
<keyword evidence="5 14" id="KW-0235">DNA replication</keyword>
<evidence type="ECO:0000256" key="8">
    <source>
        <dbReference type="ARBA" id="ARBA00022833"/>
    </source>
</evidence>
<comment type="similarity">
    <text evidence="13 14">Belongs to the NAD-dependent DNA ligase family. LigA subfamily.</text>
</comment>
<keyword evidence="4 14" id="KW-0436">Ligase</keyword>
<dbReference type="STRING" id="1792290.MSP8886_02569"/>
<comment type="cofactor">
    <cofactor evidence="14">
        <name>Mg(2+)</name>
        <dbReference type="ChEBI" id="CHEBI:18420"/>
    </cofactor>
    <cofactor evidence="14">
        <name>Mn(2+)</name>
        <dbReference type="ChEBI" id="CHEBI:29035"/>
    </cofactor>
</comment>
<dbReference type="SMART" id="SM00532">
    <property type="entry name" value="LIGANc"/>
    <property type="match status" value="1"/>
</dbReference>
<feature type="binding site" evidence="14">
    <location>
        <position position="453"/>
    </location>
    <ligand>
        <name>Zn(2+)</name>
        <dbReference type="ChEBI" id="CHEBI:29105"/>
    </ligand>
</feature>
<dbReference type="InterPro" id="IPR004149">
    <property type="entry name" value="Znf_DNAligase_C4"/>
</dbReference>
<dbReference type="Gene3D" id="6.20.10.30">
    <property type="match status" value="1"/>
</dbReference>
<dbReference type="Proteomes" id="UP000092544">
    <property type="component" value="Unassembled WGS sequence"/>
</dbReference>
<dbReference type="Gene3D" id="3.40.50.10190">
    <property type="entry name" value="BRCT domain"/>
    <property type="match status" value="1"/>
</dbReference>
<evidence type="ECO:0000256" key="11">
    <source>
        <dbReference type="ARBA" id="ARBA00023204"/>
    </source>
</evidence>
<dbReference type="CDD" id="cd00114">
    <property type="entry name" value="LIGANc"/>
    <property type="match status" value="1"/>
</dbReference>
<organism evidence="17 18">
    <name type="scientific">Marinomonas spartinae</name>
    <dbReference type="NCBI Taxonomy" id="1792290"/>
    <lineage>
        <taxon>Bacteria</taxon>
        <taxon>Pseudomonadati</taxon>
        <taxon>Pseudomonadota</taxon>
        <taxon>Gammaproteobacteria</taxon>
        <taxon>Oceanospirillales</taxon>
        <taxon>Oceanospirillaceae</taxon>
        <taxon>Marinomonas</taxon>
    </lineage>
</organism>
<dbReference type="FunFam" id="3.30.470.30:FF:000001">
    <property type="entry name" value="DNA ligase"/>
    <property type="match status" value="1"/>
</dbReference>
<dbReference type="PROSITE" id="PS50172">
    <property type="entry name" value="BRCT"/>
    <property type="match status" value="1"/>
</dbReference>
<evidence type="ECO:0000256" key="14">
    <source>
        <dbReference type="HAMAP-Rule" id="MF_01588"/>
    </source>
</evidence>
<evidence type="ECO:0000256" key="12">
    <source>
        <dbReference type="ARBA" id="ARBA00034005"/>
    </source>
</evidence>
<dbReference type="SMART" id="SM00292">
    <property type="entry name" value="BRCT"/>
    <property type="match status" value="1"/>
</dbReference>
<dbReference type="InterPro" id="IPR004150">
    <property type="entry name" value="NAD_DNA_ligase_OB"/>
</dbReference>
<evidence type="ECO:0000259" key="16">
    <source>
        <dbReference type="PROSITE" id="PS50172"/>
    </source>
</evidence>
<accession>A0A1A8TKH7</accession>
<comment type="caution">
    <text evidence="14">Lacks conserved residue(s) required for the propagation of feature annotation.</text>
</comment>
<dbReference type="InterPro" id="IPR010994">
    <property type="entry name" value="RuvA_2-like"/>
</dbReference>
<evidence type="ECO:0000256" key="15">
    <source>
        <dbReference type="RuleBase" id="RU000618"/>
    </source>
</evidence>
<feature type="binding site" evidence="14">
    <location>
        <position position="133"/>
    </location>
    <ligand>
        <name>NAD(+)</name>
        <dbReference type="ChEBI" id="CHEBI:57540"/>
    </ligand>
</feature>
<dbReference type="FunFam" id="2.40.50.140:FF:000012">
    <property type="entry name" value="DNA ligase"/>
    <property type="match status" value="1"/>
</dbReference>
<comment type="function">
    <text evidence="1 14">DNA ligase that catalyzes the formation of phosphodiester linkages between 5'-phosphoryl and 3'-hydroxyl groups in double-stranded DNA using NAD as a coenzyme and as the energy source for the reaction. It is essential for DNA replication and repair of damaged DNA.</text>
</comment>
<evidence type="ECO:0000256" key="2">
    <source>
        <dbReference type="ARBA" id="ARBA00012722"/>
    </source>
</evidence>
<dbReference type="PIRSF" id="PIRSF001604">
    <property type="entry name" value="LigA"/>
    <property type="match status" value="1"/>
</dbReference>
<dbReference type="SUPFAM" id="SSF50249">
    <property type="entry name" value="Nucleic acid-binding proteins"/>
    <property type="match status" value="1"/>
</dbReference>
<dbReference type="Gene3D" id="3.30.470.30">
    <property type="entry name" value="DNA ligase/mRNA capping enzyme"/>
    <property type="match status" value="1"/>
</dbReference>
<keyword evidence="11 14" id="KW-0234">DNA repair</keyword>
<feature type="binding site" evidence="14">
    <location>
        <begin position="41"/>
        <end position="45"/>
    </location>
    <ligand>
        <name>NAD(+)</name>
        <dbReference type="ChEBI" id="CHEBI:57540"/>
    </ligand>
</feature>
<dbReference type="PANTHER" id="PTHR23389:SF9">
    <property type="entry name" value="DNA LIGASE"/>
    <property type="match status" value="1"/>
</dbReference>
<gene>
    <name evidence="17" type="primary">ligA_2</name>
    <name evidence="14" type="synonym">ligA</name>
    <name evidence="17" type="ORF">MSP8886_02569</name>
</gene>
<dbReference type="NCBIfam" id="NF005932">
    <property type="entry name" value="PRK07956.1"/>
    <property type="match status" value="1"/>
</dbReference>
<keyword evidence="9 14" id="KW-0460">Magnesium</keyword>
<dbReference type="GO" id="GO:0003677">
    <property type="term" value="F:DNA binding"/>
    <property type="evidence" value="ECO:0007669"/>
    <property type="project" value="InterPro"/>
</dbReference>
<dbReference type="GO" id="GO:0003911">
    <property type="term" value="F:DNA ligase (NAD+) activity"/>
    <property type="evidence" value="ECO:0007669"/>
    <property type="project" value="UniProtKB-UniRule"/>
</dbReference>
<feature type="domain" description="BRCT" evidence="16">
    <location>
        <begin position="614"/>
        <end position="696"/>
    </location>
</feature>
<dbReference type="PANTHER" id="PTHR23389">
    <property type="entry name" value="CHROMOSOME TRANSMISSION FIDELITY FACTOR 18"/>
    <property type="match status" value="1"/>
</dbReference>
<reference evidence="17 18" key="1">
    <citation type="submission" date="2016-06" db="EMBL/GenBank/DDBJ databases">
        <authorList>
            <person name="Kjaerup R.B."/>
            <person name="Dalgaard T.S."/>
            <person name="Juul-Madsen H.R."/>
        </authorList>
    </citation>
    <scope>NUCLEOTIDE SEQUENCE [LARGE SCALE GENOMIC DNA]</scope>
    <source>
        <strain evidence="17 18">CECT 8886</strain>
    </source>
</reference>
<dbReference type="InterPro" id="IPR001679">
    <property type="entry name" value="DNA_ligase"/>
</dbReference>
<dbReference type="GO" id="GO:0006281">
    <property type="term" value="P:DNA repair"/>
    <property type="evidence" value="ECO:0007669"/>
    <property type="project" value="UniProtKB-KW"/>
</dbReference>
<dbReference type="AlphaFoldDB" id="A0A1A8TKH7"/>
<evidence type="ECO:0000313" key="17">
    <source>
        <dbReference type="EMBL" id="SBS32844.1"/>
    </source>
</evidence>
<evidence type="ECO:0000256" key="4">
    <source>
        <dbReference type="ARBA" id="ARBA00022598"/>
    </source>
</evidence>
<dbReference type="Pfam" id="PF01653">
    <property type="entry name" value="DNA_ligase_aden"/>
    <property type="match status" value="1"/>
</dbReference>
<dbReference type="PROSITE" id="PS01056">
    <property type="entry name" value="DNA_LIGASE_N2"/>
    <property type="match status" value="1"/>
</dbReference>
<dbReference type="SUPFAM" id="SSF47781">
    <property type="entry name" value="RuvA domain 2-like"/>
    <property type="match status" value="1"/>
</dbReference>
<feature type="binding site" evidence="14">
    <location>
        <begin position="90"/>
        <end position="91"/>
    </location>
    <ligand>
        <name>NAD(+)</name>
        <dbReference type="ChEBI" id="CHEBI:57540"/>
    </ligand>
</feature>
<dbReference type="PROSITE" id="PS01055">
    <property type="entry name" value="DNA_LIGASE_N1"/>
    <property type="match status" value="1"/>
</dbReference>
<dbReference type="OrthoDB" id="9759736at2"/>
<keyword evidence="8 14" id="KW-0862">Zinc</keyword>
<dbReference type="FunFam" id="1.10.287.610:FF:000002">
    <property type="entry name" value="DNA ligase"/>
    <property type="match status" value="1"/>
</dbReference>
<evidence type="ECO:0000256" key="7">
    <source>
        <dbReference type="ARBA" id="ARBA00022763"/>
    </source>
</evidence>
<dbReference type="CDD" id="cd17748">
    <property type="entry name" value="BRCT_DNA_ligase_like"/>
    <property type="match status" value="1"/>
</dbReference>
<feature type="binding site" evidence="14">
    <location>
        <position position="310"/>
    </location>
    <ligand>
        <name>NAD(+)</name>
        <dbReference type="ChEBI" id="CHEBI:57540"/>
    </ligand>
</feature>
<dbReference type="Gene3D" id="1.10.287.610">
    <property type="entry name" value="Helix hairpin bin"/>
    <property type="match status" value="1"/>
</dbReference>
<dbReference type="InterPro" id="IPR012340">
    <property type="entry name" value="NA-bd_OB-fold"/>
</dbReference>
<evidence type="ECO:0000256" key="9">
    <source>
        <dbReference type="ARBA" id="ARBA00022842"/>
    </source>
</evidence>
<dbReference type="SUPFAM" id="SSF56091">
    <property type="entry name" value="DNA ligase/mRNA capping enzyme, catalytic domain"/>
    <property type="match status" value="1"/>
</dbReference>
<dbReference type="RefSeq" id="WP_067016990.1">
    <property type="nucleotide sequence ID" value="NZ_FLOB01000005.1"/>
</dbReference>